<keyword evidence="5" id="KW-1185">Reference proteome</keyword>
<organism evidence="4 5">
    <name type="scientific">Modicisalibacter ilicicola DSM 19980</name>
    <dbReference type="NCBI Taxonomy" id="1121942"/>
    <lineage>
        <taxon>Bacteria</taxon>
        <taxon>Pseudomonadati</taxon>
        <taxon>Pseudomonadota</taxon>
        <taxon>Gammaproteobacteria</taxon>
        <taxon>Oceanospirillales</taxon>
        <taxon>Halomonadaceae</taxon>
        <taxon>Modicisalibacter</taxon>
    </lineage>
</organism>
<dbReference type="AlphaFoldDB" id="A0A1M4Y8K4"/>
<keyword evidence="1 4" id="KW-0808">Transferase</keyword>
<dbReference type="CDD" id="cd04301">
    <property type="entry name" value="NAT_SF"/>
    <property type="match status" value="1"/>
</dbReference>
<protein>
    <submittedName>
        <fullName evidence="4">Predicted N-acyltransferase, GNAT family</fullName>
    </submittedName>
</protein>
<dbReference type="PANTHER" id="PTHR43877">
    <property type="entry name" value="AMINOALKYLPHOSPHONATE N-ACETYLTRANSFERASE-RELATED-RELATED"/>
    <property type="match status" value="1"/>
</dbReference>
<proteinExistence type="predicted"/>
<feature type="domain" description="N-acetyltransferase" evidence="3">
    <location>
        <begin position="6"/>
        <end position="143"/>
    </location>
</feature>
<dbReference type="Gene3D" id="3.40.630.30">
    <property type="match status" value="1"/>
</dbReference>
<dbReference type="OrthoDB" id="9796171at2"/>
<sequence length="145" mass="16465">MSDQSIEIRQSSWEELAALASDIRRRVFIEEQDVPQQEEWDGRDPACLHFLAWRDGHAIGTARLLPDGHIGRVAVLEEGRGRGIGLLLMREAIEAARRRGDREVVLDAQVHALAFYRKLGFEAFGDEFLDAGIPHRSMRFSLRGE</sequence>
<accession>A0A1M4Y8K4</accession>
<keyword evidence="2 4" id="KW-0012">Acyltransferase</keyword>
<evidence type="ECO:0000313" key="5">
    <source>
        <dbReference type="Proteomes" id="UP000184346"/>
    </source>
</evidence>
<dbReference type="GO" id="GO:0016747">
    <property type="term" value="F:acyltransferase activity, transferring groups other than amino-acyl groups"/>
    <property type="evidence" value="ECO:0007669"/>
    <property type="project" value="InterPro"/>
</dbReference>
<dbReference type="STRING" id="1121942.SAMN02745148_01628"/>
<dbReference type="InterPro" id="IPR000182">
    <property type="entry name" value="GNAT_dom"/>
</dbReference>
<dbReference type="InterPro" id="IPR050832">
    <property type="entry name" value="Bact_Acetyltransf"/>
</dbReference>
<gene>
    <name evidence="4" type="ORF">SAMN02745148_01628</name>
</gene>
<dbReference type="PROSITE" id="PS51186">
    <property type="entry name" value="GNAT"/>
    <property type="match status" value="1"/>
</dbReference>
<dbReference type="InterPro" id="IPR016181">
    <property type="entry name" value="Acyl_CoA_acyltransferase"/>
</dbReference>
<dbReference type="SUPFAM" id="SSF55729">
    <property type="entry name" value="Acyl-CoA N-acyltransferases (Nat)"/>
    <property type="match status" value="1"/>
</dbReference>
<evidence type="ECO:0000256" key="1">
    <source>
        <dbReference type="ARBA" id="ARBA00022679"/>
    </source>
</evidence>
<name>A0A1M4Y8K4_9GAMM</name>
<dbReference type="Pfam" id="PF13673">
    <property type="entry name" value="Acetyltransf_10"/>
    <property type="match status" value="1"/>
</dbReference>
<reference evidence="4 5" key="1">
    <citation type="submission" date="2016-11" db="EMBL/GenBank/DDBJ databases">
        <authorList>
            <person name="Jaros S."/>
            <person name="Januszkiewicz K."/>
            <person name="Wedrychowicz H."/>
        </authorList>
    </citation>
    <scope>NUCLEOTIDE SEQUENCE [LARGE SCALE GENOMIC DNA]</scope>
    <source>
        <strain evidence="4 5">DSM 19980</strain>
    </source>
</reference>
<evidence type="ECO:0000259" key="3">
    <source>
        <dbReference type="PROSITE" id="PS51186"/>
    </source>
</evidence>
<dbReference type="RefSeq" id="WP_072821593.1">
    <property type="nucleotide sequence ID" value="NZ_FQUJ01000006.1"/>
</dbReference>
<evidence type="ECO:0000256" key="2">
    <source>
        <dbReference type="ARBA" id="ARBA00023315"/>
    </source>
</evidence>
<dbReference type="PANTHER" id="PTHR43877:SF1">
    <property type="entry name" value="ACETYLTRANSFERASE"/>
    <property type="match status" value="1"/>
</dbReference>
<dbReference type="EMBL" id="FQUJ01000006">
    <property type="protein sequence ID" value="SHF02157.1"/>
    <property type="molecule type" value="Genomic_DNA"/>
</dbReference>
<evidence type="ECO:0000313" key="4">
    <source>
        <dbReference type="EMBL" id="SHF02157.1"/>
    </source>
</evidence>
<dbReference type="Proteomes" id="UP000184346">
    <property type="component" value="Unassembled WGS sequence"/>
</dbReference>